<dbReference type="InterPro" id="IPR050491">
    <property type="entry name" value="AmpC-like"/>
</dbReference>
<keyword evidence="2" id="KW-0645">Protease</keyword>
<proteinExistence type="predicted"/>
<organism evidence="2 3">
    <name type="scientific">Polaribacter pacificus</name>
    <dbReference type="NCBI Taxonomy" id="1775173"/>
    <lineage>
        <taxon>Bacteria</taxon>
        <taxon>Pseudomonadati</taxon>
        <taxon>Bacteroidota</taxon>
        <taxon>Flavobacteriia</taxon>
        <taxon>Flavobacteriales</taxon>
        <taxon>Flavobacteriaceae</taxon>
    </lineage>
</organism>
<dbReference type="InterPro" id="IPR001466">
    <property type="entry name" value="Beta-lactam-related"/>
</dbReference>
<keyword evidence="2" id="KW-0378">Hydrolase</keyword>
<evidence type="ECO:0000313" key="3">
    <source>
        <dbReference type="Proteomes" id="UP000633278"/>
    </source>
</evidence>
<evidence type="ECO:0000313" key="2">
    <source>
        <dbReference type="EMBL" id="GGG96772.1"/>
    </source>
</evidence>
<gene>
    <name evidence="2" type="ORF">GCM10011416_13310</name>
</gene>
<reference evidence="2" key="1">
    <citation type="journal article" date="2014" name="Int. J. Syst. Evol. Microbiol.">
        <title>Complete genome sequence of Corynebacterium casei LMG S-19264T (=DSM 44701T), isolated from a smear-ripened cheese.</title>
        <authorList>
            <consortium name="US DOE Joint Genome Institute (JGI-PGF)"/>
            <person name="Walter F."/>
            <person name="Albersmeier A."/>
            <person name="Kalinowski J."/>
            <person name="Ruckert C."/>
        </authorList>
    </citation>
    <scope>NUCLEOTIDE SEQUENCE</scope>
    <source>
        <strain evidence="2">CGMCC 1.15763</strain>
    </source>
</reference>
<comment type="caution">
    <text evidence="2">The sequence shown here is derived from an EMBL/GenBank/DDBJ whole genome shotgun (WGS) entry which is preliminary data.</text>
</comment>
<dbReference type="PANTHER" id="PTHR46825">
    <property type="entry name" value="D-ALANYL-D-ALANINE-CARBOXYPEPTIDASE/ENDOPEPTIDASE AMPH"/>
    <property type="match status" value="1"/>
</dbReference>
<accession>A0A917MDU1</accession>
<dbReference type="AlphaFoldDB" id="A0A917MDU1"/>
<dbReference type="Gene3D" id="3.40.710.10">
    <property type="entry name" value="DD-peptidase/beta-lactamase superfamily"/>
    <property type="match status" value="1"/>
</dbReference>
<dbReference type="GO" id="GO:0004180">
    <property type="term" value="F:carboxypeptidase activity"/>
    <property type="evidence" value="ECO:0007669"/>
    <property type="project" value="UniProtKB-KW"/>
</dbReference>
<reference evidence="2" key="2">
    <citation type="submission" date="2020-09" db="EMBL/GenBank/DDBJ databases">
        <authorList>
            <person name="Sun Q."/>
            <person name="Zhou Y."/>
        </authorList>
    </citation>
    <scope>NUCLEOTIDE SEQUENCE</scope>
    <source>
        <strain evidence="2">CGMCC 1.15763</strain>
    </source>
</reference>
<dbReference type="Proteomes" id="UP000633278">
    <property type="component" value="Unassembled WGS sequence"/>
</dbReference>
<keyword evidence="2" id="KW-0121">Carboxypeptidase</keyword>
<feature type="domain" description="Beta-lactamase-related" evidence="1">
    <location>
        <begin position="4"/>
        <end position="289"/>
    </location>
</feature>
<protein>
    <submittedName>
        <fullName evidence="2">D-Ala-D-Ala carboxypeptidase</fullName>
    </submittedName>
</protein>
<dbReference type="RefSeq" id="WP_188598482.1">
    <property type="nucleotide sequence ID" value="NZ_BMJW01000001.1"/>
</dbReference>
<sequence>MGTVSIFENGKETYQKSIGFMNVQSKKRANAATKFRIGSISKTFTAAVILQLMDEGKLQLSTLLEEYLPEIPNAHKITVEDLLRHQSGLVNITNNEDIRTWITKPQTRKQMLDRFVKNGTEFEPKEKSSYSNTNFILLSYIAEDIDQKPFANIIDSRIVKPLQLKRTEFGKPIKPTKNEALAYYFENNQWNFIDMQTNMSAPMGAGAIVSTATEVNIFYTNLFLGQLSSAASLKKLMTIEKGKGLGIMQFEFKGINVYGHDGGIDGFQSFALYIPEKKVTLAFTFNGLNAQLMPTVISLLETYFKGDPSMTIASISLKPEELDVYLGTYGGETFPAKVTFTKEDGFLFAQATGQPLFKLVASKKDSFIYDSMGVKFDFNQKNKTVDVTFGGKKHLLNKIE</sequence>
<dbReference type="EMBL" id="BMJW01000001">
    <property type="protein sequence ID" value="GGG96772.1"/>
    <property type="molecule type" value="Genomic_DNA"/>
</dbReference>
<name>A0A917MDU1_9FLAO</name>
<keyword evidence="3" id="KW-1185">Reference proteome</keyword>
<evidence type="ECO:0000259" key="1">
    <source>
        <dbReference type="Pfam" id="PF00144"/>
    </source>
</evidence>
<dbReference type="PANTHER" id="PTHR46825:SF7">
    <property type="entry name" value="D-ALANYL-D-ALANINE CARBOXYPEPTIDASE"/>
    <property type="match status" value="1"/>
</dbReference>
<dbReference type="InterPro" id="IPR012338">
    <property type="entry name" value="Beta-lactam/transpept-like"/>
</dbReference>
<dbReference type="Pfam" id="PF00144">
    <property type="entry name" value="Beta-lactamase"/>
    <property type="match status" value="1"/>
</dbReference>
<dbReference type="SUPFAM" id="SSF56601">
    <property type="entry name" value="beta-lactamase/transpeptidase-like"/>
    <property type="match status" value="1"/>
</dbReference>